<evidence type="ECO:0008006" key="2">
    <source>
        <dbReference type="Google" id="ProtNLM"/>
    </source>
</evidence>
<dbReference type="AlphaFoldDB" id="A0A7C5RSY0"/>
<dbReference type="PANTHER" id="PTHR10151">
    <property type="entry name" value="ECTONUCLEOTIDE PYROPHOSPHATASE/PHOSPHODIESTERASE"/>
    <property type="match status" value="1"/>
</dbReference>
<comment type="caution">
    <text evidence="1">The sequence shown here is derived from an EMBL/GenBank/DDBJ whole genome shotgun (WGS) entry which is preliminary data.</text>
</comment>
<dbReference type="Pfam" id="PF01663">
    <property type="entry name" value="Phosphodiest"/>
    <property type="match status" value="1"/>
</dbReference>
<accession>A0A7C5RSY0</accession>
<organism evidence="1">
    <name type="scientific">Thermomicrobium roseum</name>
    <dbReference type="NCBI Taxonomy" id="500"/>
    <lineage>
        <taxon>Bacteria</taxon>
        <taxon>Pseudomonadati</taxon>
        <taxon>Thermomicrobiota</taxon>
        <taxon>Thermomicrobia</taxon>
        <taxon>Thermomicrobiales</taxon>
        <taxon>Thermomicrobiaceae</taxon>
        <taxon>Thermomicrobium</taxon>
    </lineage>
</organism>
<dbReference type="EMBL" id="DRWX01000124">
    <property type="protein sequence ID" value="HHM96063.1"/>
    <property type="molecule type" value="Genomic_DNA"/>
</dbReference>
<reference evidence="1" key="1">
    <citation type="journal article" date="2020" name="mSystems">
        <title>Genome- and Community-Level Interaction Insights into Carbon Utilization and Element Cycling Functions of Hydrothermarchaeota in Hydrothermal Sediment.</title>
        <authorList>
            <person name="Zhou Z."/>
            <person name="Liu Y."/>
            <person name="Xu W."/>
            <person name="Pan J."/>
            <person name="Luo Z.H."/>
            <person name="Li M."/>
        </authorList>
    </citation>
    <scope>NUCLEOTIDE SEQUENCE [LARGE SCALE GENOMIC DNA]</scope>
    <source>
        <strain evidence="1">SpSt-1065</strain>
    </source>
</reference>
<name>A0A7C5RSY0_THERO</name>
<dbReference type="GO" id="GO:0016787">
    <property type="term" value="F:hydrolase activity"/>
    <property type="evidence" value="ECO:0007669"/>
    <property type="project" value="UniProtKB-ARBA"/>
</dbReference>
<sequence length="485" mass="53222">MMQRIERVLILVLDGLRPDLVTPDTMPFLSSLERQGLRLTHYTAAYPPHTRVQVTTMCTGTYPSQHGIVSNVMVLDGLPEDGVLDTSDFRQLKMLDELTDGQAVLRAPLADLLAEQGKRFAIAATGSTGSTWLWARTQPYRVVNPRSTFGIPDLASLREKLGEPPEPDAPSLDLARYALTAVRDLFLPDPEIAVTVLWLNEPDATFHFAGLGSTESLNIQRALDTLLEGFFDDLVTRGFLDHLLVFLLSDHGQSTPHRHRSLRELLREAPPTPALKNLVPAADFLFRLPGTSLPRPQELQRLTEWLLDQSWVGAVLAHPELAPDLPGTLDLSLVWGGRFEPFALRRLPVIAVSPAWDSKPNAYGIPGSVAALTEQVALRSTHGAGSPFDLRAYALLFGPGIRAGESSAIPAGVIDIAPTIAAALGFPSSSAFSGRILHEAFDTRWQPTLQHQTIRSQFDRCLRGMQVGSTFYLDEISGTQVHECE</sequence>
<dbReference type="Gene3D" id="3.40.720.10">
    <property type="entry name" value="Alkaline Phosphatase, subunit A"/>
    <property type="match status" value="2"/>
</dbReference>
<gene>
    <name evidence="1" type="ORF">ENM21_02485</name>
</gene>
<dbReference type="SUPFAM" id="SSF53649">
    <property type="entry name" value="Alkaline phosphatase-like"/>
    <property type="match status" value="1"/>
</dbReference>
<dbReference type="InterPro" id="IPR017850">
    <property type="entry name" value="Alkaline_phosphatase_core_sf"/>
</dbReference>
<proteinExistence type="predicted"/>
<dbReference type="InterPro" id="IPR002591">
    <property type="entry name" value="Phosphodiest/P_Trfase"/>
</dbReference>
<dbReference type="PANTHER" id="PTHR10151:SF120">
    <property type="entry name" value="BIS(5'-ADENOSYL)-TRIPHOSPHATASE"/>
    <property type="match status" value="1"/>
</dbReference>
<evidence type="ECO:0000313" key="1">
    <source>
        <dbReference type="EMBL" id="HHM96063.1"/>
    </source>
</evidence>
<protein>
    <recommendedName>
        <fullName evidence="2">Alkaline phosphatase family protein</fullName>
    </recommendedName>
</protein>